<dbReference type="SUPFAM" id="SSF52402">
    <property type="entry name" value="Adenine nucleotide alpha hydrolases-like"/>
    <property type="match status" value="2"/>
</dbReference>
<reference evidence="3" key="2">
    <citation type="submission" date="2014-05" db="EMBL/GenBank/DDBJ databases">
        <title>Genome sequencing of Bartonella spp. isolated from human blood.</title>
        <authorList>
            <person name="Raoult D."/>
        </authorList>
    </citation>
    <scope>NUCLEOTIDE SEQUENCE</scope>
    <source>
        <strain evidence="3">MVT06</strain>
    </source>
</reference>
<name>A0A024LQT3_9HYPH</name>
<accession>A0A024LQT3</accession>
<organism evidence="3">
    <name type="scientific">Bartonella schoenbuchensis</name>
    <dbReference type="NCBI Taxonomy" id="165694"/>
    <lineage>
        <taxon>Bacteria</taxon>
        <taxon>Pseudomonadati</taxon>
        <taxon>Pseudomonadota</taxon>
        <taxon>Alphaproteobacteria</taxon>
        <taxon>Hyphomicrobiales</taxon>
        <taxon>Bartonellaceae</taxon>
        <taxon>Bartonella</taxon>
    </lineage>
</organism>
<dbReference type="Pfam" id="PF00582">
    <property type="entry name" value="Usp"/>
    <property type="match status" value="2"/>
</dbReference>
<dbReference type="Gene3D" id="3.40.50.12370">
    <property type="match status" value="1"/>
</dbReference>
<dbReference type="PANTHER" id="PTHR46268">
    <property type="entry name" value="STRESS RESPONSE PROTEIN NHAX"/>
    <property type="match status" value="1"/>
</dbReference>
<comment type="similarity">
    <text evidence="1">Belongs to the universal stress protein A family.</text>
</comment>
<dbReference type="CDD" id="cd00293">
    <property type="entry name" value="USP-like"/>
    <property type="match status" value="2"/>
</dbReference>
<evidence type="ECO:0000313" key="3">
    <source>
        <dbReference type="EMBL" id="CDP79765.1"/>
    </source>
</evidence>
<proteinExistence type="inferred from homology"/>
<dbReference type="AlphaFoldDB" id="A0A024LQT3"/>
<feature type="domain" description="UspA" evidence="2">
    <location>
        <begin position="1"/>
        <end position="156"/>
    </location>
</feature>
<evidence type="ECO:0000259" key="2">
    <source>
        <dbReference type="Pfam" id="PF00582"/>
    </source>
</evidence>
<dbReference type="PRINTS" id="PR01438">
    <property type="entry name" value="UNVRSLSTRESS"/>
</dbReference>
<protein>
    <submittedName>
        <fullName evidence="3">Universal stress protein family protein</fullName>
    </submittedName>
</protein>
<gene>
    <name evidence="3" type="ORF">BN1046_00668</name>
</gene>
<dbReference type="InterPro" id="IPR006015">
    <property type="entry name" value="Universal_stress_UspA"/>
</dbReference>
<dbReference type="PANTHER" id="PTHR46268:SF6">
    <property type="entry name" value="UNIVERSAL STRESS PROTEIN UP12"/>
    <property type="match status" value="1"/>
</dbReference>
<sequence>MTKPILALIDSSIYAKHVCDLALWAAKSMQTTIRLLHVLDKSEEEISIPDTQQADNNTLNPSDLKQQDTTLAKALFAQKVGQTALEEAKDYLNSQSHIEIETRLRHDSLIDALNTYNTQSSLIVMGKRGEQTASDKKRLGLNFENVVRSSELPILVASRHFRPIQRVLIAFDGGPLIMKAIDFICTRKFFNNLTFVLGMAELQTQAVQDSFNETLERLQAAKIKVEPLKTEDSLEQMILQNIQTLHLDMLVMGAFHHSKMYNFLFGSKTQTIIHKAPIPVMIAREL</sequence>
<reference evidence="3" key="1">
    <citation type="submission" date="2013-11" db="EMBL/GenBank/DDBJ databases">
        <authorList>
            <person name="GENOMES U."/>
        </authorList>
    </citation>
    <scope>NUCLEOTIDE SEQUENCE</scope>
    <source>
        <strain evidence="3">MVT06</strain>
    </source>
</reference>
<feature type="domain" description="UspA" evidence="2">
    <location>
        <begin position="204"/>
        <end position="284"/>
    </location>
</feature>
<evidence type="ECO:0000256" key="1">
    <source>
        <dbReference type="ARBA" id="ARBA00008791"/>
    </source>
</evidence>
<dbReference type="InterPro" id="IPR006016">
    <property type="entry name" value="UspA"/>
</dbReference>
<dbReference type="EMBL" id="HG977196">
    <property type="protein sequence ID" value="CDP79765.1"/>
    <property type="molecule type" value="Genomic_DNA"/>
</dbReference>